<keyword evidence="9 14" id="KW-0133">Cell shape</keyword>
<dbReference type="AlphaFoldDB" id="A0AAE3V9B7"/>
<dbReference type="InterPro" id="IPR004101">
    <property type="entry name" value="Mur_ligase_C"/>
</dbReference>
<dbReference type="InterPro" id="IPR000713">
    <property type="entry name" value="Mur_ligase_N"/>
</dbReference>
<keyword evidence="12 14" id="KW-0961">Cell wall biogenesis/degradation</keyword>
<dbReference type="GO" id="GO:0071555">
    <property type="term" value="P:cell wall organization"/>
    <property type="evidence" value="ECO:0007669"/>
    <property type="project" value="UniProtKB-KW"/>
</dbReference>
<comment type="similarity">
    <text evidence="14">Belongs to the MurCDEF family.</text>
</comment>
<evidence type="ECO:0000259" key="16">
    <source>
        <dbReference type="Pfam" id="PF02875"/>
    </source>
</evidence>
<evidence type="ECO:0000256" key="13">
    <source>
        <dbReference type="ARBA" id="ARBA00047833"/>
    </source>
</evidence>
<evidence type="ECO:0000313" key="19">
    <source>
        <dbReference type="Proteomes" id="UP001241537"/>
    </source>
</evidence>
<dbReference type="GO" id="GO:0005737">
    <property type="term" value="C:cytoplasm"/>
    <property type="evidence" value="ECO:0007669"/>
    <property type="project" value="UniProtKB-SubCell"/>
</dbReference>
<dbReference type="Proteomes" id="UP001241537">
    <property type="component" value="Unassembled WGS sequence"/>
</dbReference>
<dbReference type="Pfam" id="PF08245">
    <property type="entry name" value="Mur_ligase_M"/>
    <property type="match status" value="1"/>
</dbReference>
<keyword evidence="5 14" id="KW-0436">Ligase</keyword>
<evidence type="ECO:0000256" key="7">
    <source>
        <dbReference type="ARBA" id="ARBA00022741"/>
    </source>
</evidence>
<keyword evidence="19" id="KW-1185">Reference proteome</keyword>
<evidence type="ECO:0000256" key="6">
    <source>
        <dbReference type="ARBA" id="ARBA00022618"/>
    </source>
</evidence>
<evidence type="ECO:0000256" key="8">
    <source>
        <dbReference type="ARBA" id="ARBA00022840"/>
    </source>
</evidence>
<evidence type="ECO:0000256" key="12">
    <source>
        <dbReference type="ARBA" id="ARBA00023316"/>
    </source>
</evidence>
<keyword evidence="4 14" id="KW-0963">Cytoplasm</keyword>
<reference evidence="18" key="1">
    <citation type="submission" date="2023-07" db="EMBL/GenBank/DDBJ databases">
        <title>Genomic Encyclopedia of Type Strains, Phase IV (KMG-IV): sequencing the most valuable type-strain genomes for metagenomic binning, comparative biology and taxonomic classification.</title>
        <authorList>
            <person name="Goeker M."/>
        </authorList>
    </citation>
    <scope>NUCLEOTIDE SEQUENCE</scope>
    <source>
        <strain evidence="18">DSM 19659</strain>
    </source>
</reference>
<comment type="function">
    <text evidence="14">Cell wall formation.</text>
</comment>
<comment type="caution">
    <text evidence="18">The sequence shown here is derived from an EMBL/GenBank/DDBJ whole genome shotgun (WGS) entry which is preliminary data.</text>
</comment>
<dbReference type="SUPFAM" id="SSF53623">
    <property type="entry name" value="MurD-like peptide ligases, catalytic domain"/>
    <property type="match status" value="1"/>
</dbReference>
<dbReference type="InterPro" id="IPR050061">
    <property type="entry name" value="MurCDEF_pg_biosynth"/>
</dbReference>
<comment type="catalytic activity">
    <reaction evidence="13 14">
        <text>UDP-N-acetyl-alpha-D-muramate + L-alanine + ATP = UDP-N-acetyl-alpha-D-muramoyl-L-alanine + ADP + phosphate + H(+)</text>
        <dbReference type="Rhea" id="RHEA:23372"/>
        <dbReference type="ChEBI" id="CHEBI:15378"/>
        <dbReference type="ChEBI" id="CHEBI:30616"/>
        <dbReference type="ChEBI" id="CHEBI:43474"/>
        <dbReference type="ChEBI" id="CHEBI:57972"/>
        <dbReference type="ChEBI" id="CHEBI:70757"/>
        <dbReference type="ChEBI" id="CHEBI:83898"/>
        <dbReference type="ChEBI" id="CHEBI:456216"/>
        <dbReference type="EC" id="6.3.2.8"/>
    </reaction>
</comment>
<dbReference type="GO" id="GO:0009252">
    <property type="term" value="P:peptidoglycan biosynthetic process"/>
    <property type="evidence" value="ECO:0007669"/>
    <property type="project" value="UniProtKB-UniRule"/>
</dbReference>
<dbReference type="GO" id="GO:0051301">
    <property type="term" value="P:cell division"/>
    <property type="evidence" value="ECO:0007669"/>
    <property type="project" value="UniProtKB-KW"/>
</dbReference>
<dbReference type="InterPro" id="IPR036565">
    <property type="entry name" value="Mur-like_cat_sf"/>
</dbReference>
<evidence type="ECO:0000256" key="9">
    <source>
        <dbReference type="ARBA" id="ARBA00022960"/>
    </source>
</evidence>
<dbReference type="Gene3D" id="3.40.50.720">
    <property type="entry name" value="NAD(P)-binding Rossmann-like Domain"/>
    <property type="match status" value="1"/>
</dbReference>
<organism evidence="18 19">
    <name type="scientific">Moryella indoligenes</name>
    <dbReference type="NCBI Taxonomy" id="371674"/>
    <lineage>
        <taxon>Bacteria</taxon>
        <taxon>Bacillati</taxon>
        <taxon>Bacillota</taxon>
        <taxon>Clostridia</taxon>
        <taxon>Lachnospirales</taxon>
        <taxon>Lachnospiraceae</taxon>
        <taxon>Moryella</taxon>
    </lineage>
</organism>
<evidence type="ECO:0000259" key="17">
    <source>
        <dbReference type="Pfam" id="PF08245"/>
    </source>
</evidence>
<comment type="pathway">
    <text evidence="2 14">Cell wall biogenesis; peptidoglycan biosynthesis.</text>
</comment>
<proteinExistence type="inferred from homology"/>
<evidence type="ECO:0000256" key="14">
    <source>
        <dbReference type="HAMAP-Rule" id="MF_00046"/>
    </source>
</evidence>
<keyword evidence="11 14" id="KW-0131">Cell cycle</keyword>
<accession>A0AAE3V9B7</accession>
<evidence type="ECO:0000256" key="11">
    <source>
        <dbReference type="ARBA" id="ARBA00023306"/>
    </source>
</evidence>
<dbReference type="GO" id="GO:0008360">
    <property type="term" value="P:regulation of cell shape"/>
    <property type="evidence" value="ECO:0007669"/>
    <property type="project" value="UniProtKB-KW"/>
</dbReference>
<dbReference type="Gene3D" id="3.90.190.20">
    <property type="entry name" value="Mur ligase, C-terminal domain"/>
    <property type="match status" value="1"/>
</dbReference>
<name>A0AAE3V9B7_9FIRM</name>
<dbReference type="Pfam" id="PF01225">
    <property type="entry name" value="Mur_ligase"/>
    <property type="match status" value="1"/>
</dbReference>
<dbReference type="EC" id="6.3.2.8" evidence="3 14"/>
<dbReference type="GO" id="GO:0008763">
    <property type="term" value="F:UDP-N-acetylmuramate-L-alanine ligase activity"/>
    <property type="evidence" value="ECO:0007669"/>
    <property type="project" value="UniProtKB-UniRule"/>
</dbReference>
<dbReference type="InterPro" id="IPR036615">
    <property type="entry name" value="Mur_ligase_C_dom_sf"/>
</dbReference>
<protein>
    <recommendedName>
        <fullName evidence="3 14">UDP-N-acetylmuramate--L-alanine ligase</fullName>
        <ecNumber evidence="3 14">6.3.2.8</ecNumber>
    </recommendedName>
    <alternativeName>
        <fullName evidence="14">UDP-N-acetylmuramoyl-L-alanine synthetase</fullName>
    </alternativeName>
</protein>
<feature type="binding site" evidence="14">
    <location>
        <begin position="120"/>
        <end position="126"/>
    </location>
    <ligand>
        <name>ATP</name>
        <dbReference type="ChEBI" id="CHEBI:30616"/>
    </ligand>
</feature>
<dbReference type="Gene3D" id="3.40.1190.10">
    <property type="entry name" value="Mur-like, catalytic domain"/>
    <property type="match status" value="1"/>
</dbReference>
<gene>
    <name evidence="14" type="primary">murC</name>
    <name evidence="18" type="ORF">J2S20_000831</name>
</gene>
<sequence>MGSYRIDFEHPNHIYFMGIGGISMSGLAEILLKEGFRISGSDAKESSFTDRLSALGATVVYGQRSENITDDIDCVVYTAAIHPDNPEYRTAMEKQIPMLTRAELLGQMMRRYRRSIAVSGTHGKTTTTSMLSHILVKAGTDPTISVGGVLPLIGGNIRVGGNDTFLLEACEYTNSFLSFSPTMEIILNVEADHLDFFKDIDDIRSSFHRFVERLPEDGTVIIDNRIRAYRELVRDFPGRVVTVGTEGADIYAEELLYDEYGHPSFVPVAFGEALSRVQLAVPGEHNIFNAMAAIAAGLELGLPAARIREGLQDFRGTVRRFEKKGELNGATIIDDYAHHPQEIEATLRAAEHYPHRELWCVFQPHTYSRTRALLREFGRALELSDHVLLADIYAARETDTLGVSAADVERAINADTPGKALYLSSFEEIERYLMEKLSPGDLCITMGAGDIYRVGEELLQKSKK</sequence>
<dbReference type="InterPro" id="IPR013221">
    <property type="entry name" value="Mur_ligase_cen"/>
</dbReference>
<evidence type="ECO:0000313" key="18">
    <source>
        <dbReference type="EMBL" id="MDQ0152146.1"/>
    </source>
</evidence>
<comment type="subcellular location">
    <subcellularLocation>
        <location evidence="1 14">Cytoplasm</location>
    </subcellularLocation>
</comment>
<evidence type="ECO:0000256" key="2">
    <source>
        <dbReference type="ARBA" id="ARBA00004752"/>
    </source>
</evidence>
<evidence type="ECO:0000256" key="1">
    <source>
        <dbReference type="ARBA" id="ARBA00004496"/>
    </source>
</evidence>
<dbReference type="SUPFAM" id="SSF53244">
    <property type="entry name" value="MurD-like peptide ligases, peptide-binding domain"/>
    <property type="match status" value="1"/>
</dbReference>
<dbReference type="HAMAP" id="MF_00046">
    <property type="entry name" value="MurC"/>
    <property type="match status" value="1"/>
</dbReference>
<dbReference type="PANTHER" id="PTHR43445:SF3">
    <property type="entry name" value="UDP-N-ACETYLMURAMATE--L-ALANINE LIGASE"/>
    <property type="match status" value="1"/>
</dbReference>
<keyword evidence="10 14" id="KW-0573">Peptidoglycan synthesis</keyword>
<dbReference type="InterPro" id="IPR005758">
    <property type="entry name" value="UDP-N-AcMur_Ala_ligase_MurC"/>
</dbReference>
<feature type="domain" description="Mur ligase C-terminal" evidence="16">
    <location>
        <begin position="319"/>
        <end position="449"/>
    </location>
</feature>
<keyword evidence="7 14" id="KW-0547">Nucleotide-binding</keyword>
<keyword evidence="6 14" id="KW-0132">Cell division</keyword>
<evidence type="ECO:0000256" key="3">
    <source>
        <dbReference type="ARBA" id="ARBA00012211"/>
    </source>
</evidence>
<evidence type="ECO:0000256" key="4">
    <source>
        <dbReference type="ARBA" id="ARBA00022490"/>
    </source>
</evidence>
<dbReference type="NCBIfam" id="TIGR01082">
    <property type="entry name" value="murC"/>
    <property type="match status" value="1"/>
</dbReference>
<dbReference type="PANTHER" id="PTHR43445">
    <property type="entry name" value="UDP-N-ACETYLMURAMATE--L-ALANINE LIGASE-RELATED"/>
    <property type="match status" value="1"/>
</dbReference>
<dbReference type="Pfam" id="PF02875">
    <property type="entry name" value="Mur_ligase_C"/>
    <property type="match status" value="1"/>
</dbReference>
<evidence type="ECO:0000256" key="10">
    <source>
        <dbReference type="ARBA" id="ARBA00022984"/>
    </source>
</evidence>
<keyword evidence="8 14" id="KW-0067">ATP-binding</keyword>
<evidence type="ECO:0000256" key="5">
    <source>
        <dbReference type="ARBA" id="ARBA00022598"/>
    </source>
</evidence>
<feature type="domain" description="Mur ligase central" evidence="17">
    <location>
        <begin position="118"/>
        <end position="296"/>
    </location>
</feature>
<evidence type="ECO:0000259" key="15">
    <source>
        <dbReference type="Pfam" id="PF01225"/>
    </source>
</evidence>
<dbReference type="SUPFAM" id="SSF51984">
    <property type="entry name" value="MurCD N-terminal domain"/>
    <property type="match status" value="1"/>
</dbReference>
<feature type="domain" description="Mur ligase N-terminal catalytic" evidence="15">
    <location>
        <begin position="13"/>
        <end position="113"/>
    </location>
</feature>
<dbReference type="RefSeq" id="WP_307253520.1">
    <property type="nucleotide sequence ID" value="NZ_JAUSTO010000004.1"/>
</dbReference>
<dbReference type="EMBL" id="JAUSTO010000004">
    <property type="protein sequence ID" value="MDQ0152146.1"/>
    <property type="molecule type" value="Genomic_DNA"/>
</dbReference>
<dbReference type="GO" id="GO:0005524">
    <property type="term" value="F:ATP binding"/>
    <property type="evidence" value="ECO:0007669"/>
    <property type="project" value="UniProtKB-UniRule"/>
</dbReference>